<organism evidence="4 5">
    <name type="scientific">Streptomyces hazeniae</name>
    <dbReference type="NCBI Taxonomy" id="3075538"/>
    <lineage>
        <taxon>Bacteria</taxon>
        <taxon>Bacillati</taxon>
        <taxon>Actinomycetota</taxon>
        <taxon>Actinomycetes</taxon>
        <taxon>Kitasatosporales</taxon>
        <taxon>Streptomycetaceae</taxon>
        <taxon>Streptomyces</taxon>
    </lineage>
</organism>
<comment type="caution">
    <text evidence="4">The sequence shown here is derived from an EMBL/GenBank/DDBJ whole genome shotgun (WGS) entry which is preliminary data.</text>
</comment>
<dbReference type="InterPro" id="IPR003542">
    <property type="entry name" value="Enbac_synth_compD-like"/>
</dbReference>
<dbReference type="InterPro" id="IPR041354">
    <property type="entry name" value="4PPT_N"/>
</dbReference>
<dbReference type="Proteomes" id="UP001183414">
    <property type="component" value="Unassembled WGS sequence"/>
</dbReference>
<dbReference type="EMBL" id="JAVREQ010000018">
    <property type="protein sequence ID" value="MDT0380948.1"/>
    <property type="molecule type" value="Genomic_DNA"/>
</dbReference>
<keyword evidence="5" id="KW-1185">Reference proteome</keyword>
<dbReference type="PANTHER" id="PTHR38096:SF1">
    <property type="entry name" value="ENTEROBACTIN SYNTHASE COMPONENT D"/>
    <property type="match status" value="1"/>
</dbReference>
<accession>A0ABU2NXP6</accession>
<dbReference type="RefSeq" id="WP_311674637.1">
    <property type="nucleotide sequence ID" value="NZ_JAVREQ010000018.1"/>
</dbReference>
<evidence type="ECO:0000313" key="5">
    <source>
        <dbReference type="Proteomes" id="UP001183414"/>
    </source>
</evidence>
<sequence length="242" mass="25528">MLENILPPAVCGSQSSTDRLDAALFPEEQVVVAGAVARRKAEFTTVRACARDALATLGHAPVPLVPGEYGAPSWPDHVVGSMTHCPGYRAAAVAHSADVVTLGIDAEPHEALPGKVLRAVARPEELDMLAGLPAAGGVAWDRLLFSAKESVYKAWFPVARRWLGFQQATIVIVPDGTFTARLHTRGPHLLGRPLTGFHGRWATSGGHVATAITVERNAPRPARNGGPLPADASLAVESLPRT</sequence>
<evidence type="ECO:0000256" key="1">
    <source>
        <dbReference type="ARBA" id="ARBA00022679"/>
    </source>
</evidence>
<dbReference type="GO" id="GO:0016740">
    <property type="term" value="F:transferase activity"/>
    <property type="evidence" value="ECO:0007669"/>
    <property type="project" value="UniProtKB-KW"/>
</dbReference>
<dbReference type="PRINTS" id="PR01399">
    <property type="entry name" value="ENTSNTHTASED"/>
</dbReference>
<dbReference type="InterPro" id="IPR037143">
    <property type="entry name" value="4-PPantetheinyl_Trfase_dom_sf"/>
</dbReference>
<evidence type="ECO:0000313" key="4">
    <source>
        <dbReference type="EMBL" id="MDT0380948.1"/>
    </source>
</evidence>
<dbReference type="SUPFAM" id="SSF56214">
    <property type="entry name" value="4'-phosphopantetheinyl transferase"/>
    <property type="match status" value="1"/>
</dbReference>
<dbReference type="PANTHER" id="PTHR38096">
    <property type="entry name" value="ENTEROBACTIN SYNTHASE COMPONENT D"/>
    <property type="match status" value="1"/>
</dbReference>
<feature type="domain" description="4'-phosphopantetheinyl transferase N-terminal" evidence="3">
    <location>
        <begin position="27"/>
        <end position="94"/>
    </location>
</feature>
<feature type="domain" description="4'-phosphopantetheinyl transferase" evidence="2">
    <location>
        <begin position="102"/>
        <end position="186"/>
    </location>
</feature>
<gene>
    <name evidence="4" type="ORF">RM572_19520</name>
</gene>
<dbReference type="Gene3D" id="3.90.470.20">
    <property type="entry name" value="4'-phosphopantetheinyl transferase domain"/>
    <property type="match status" value="1"/>
</dbReference>
<protein>
    <submittedName>
        <fullName evidence="4">4'-phosphopantetheinyl transferase superfamily protein</fullName>
    </submittedName>
</protein>
<evidence type="ECO:0000259" key="3">
    <source>
        <dbReference type="Pfam" id="PF17837"/>
    </source>
</evidence>
<keyword evidence="1 4" id="KW-0808">Transferase</keyword>
<proteinExistence type="predicted"/>
<dbReference type="InterPro" id="IPR008278">
    <property type="entry name" value="4-PPantetheinyl_Trfase_dom"/>
</dbReference>
<evidence type="ECO:0000259" key="2">
    <source>
        <dbReference type="Pfam" id="PF01648"/>
    </source>
</evidence>
<name>A0ABU2NXP6_9ACTN</name>
<reference evidence="5" key="1">
    <citation type="submission" date="2023-07" db="EMBL/GenBank/DDBJ databases">
        <title>30 novel species of actinomycetes from the DSMZ collection.</title>
        <authorList>
            <person name="Nouioui I."/>
        </authorList>
    </citation>
    <scope>NUCLEOTIDE SEQUENCE [LARGE SCALE GENOMIC DNA]</scope>
    <source>
        <strain evidence="5">DSM 42041</strain>
    </source>
</reference>
<dbReference type="Pfam" id="PF17837">
    <property type="entry name" value="4PPT_N"/>
    <property type="match status" value="1"/>
</dbReference>
<dbReference type="Pfam" id="PF01648">
    <property type="entry name" value="ACPS"/>
    <property type="match status" value="1"/>
</dbReference>